<organism evidence="6 7">
    <name type="scientific">Zasmidium cellare ATCC 36951</name>
    <dbReference type="NCBI Taxonomy" id="1080233"/>
    <lineage>
        <taxon>Eukaryota</taxon>
        <taxon>Fungi</taxon>
        <taxon>Dikarya</taxon>
        <taxon>Ascomycota</taxon>
        <taxon>Pezizomycotina</taxon>
        <taxon>Dothideomycetes</taxon>
        <taxon>Dothideomycetidae</taxon>
        <taxon>Mycosphaerellales</taxon>
        <taxon>Mycosphaerellaceae</taxon>
        <taxon>Zasmidium</taxon>
    </lineage>
</organism>
<keyword evidence="7" id="KW-1185">Reference proteome</keyword>
<sequence length="401" mass="45463">MSAYRISVPDEKLVTLKIKLGQAEFPDELDGAAWEYGAPLKDIQRLTKYWRNGFDWRAQEAKLNELPNYHAPIKVEGFGELDIHYLHQPSENADAIPLLFVHGWPGSYIEVTKILPLLRQSNQGVSFHVVAPSLPHFGWSEGAKKTGFGLAQYAEVCDQLMQSLGYKTYVTQGGDWGFYITRAIGLRYPQRCLASHINMIRAFKPTFGKHPLLALEHALLPYSEVDKKGFERTAWFQNEGSGYRTLQSTKPQTIGYALHDSPVALLAWIYEKLHDWTDSYAWTDDEILTWISIYYFSTAGPAASVRIYYEAIHTNAGGITRDRTQEWIPKVKLGLCHSPKELGIVPSTWARTLGPVVYETRKAHGGHFAAWEIPEEIVKDLRAMFGKQGKCYRITGPQSKL</sequence>
<dbReference type="PANTHER" id="PTHR21661:SF35">
    <property type="entry name" value="EPOXIDE HYDROLASE"/>
    <property type="match status" value="1"/>
</dbReference>
<evidence type="ECO:0000256" key="2">
    <source>
        <dbReference type="ARBA" id="ARBA00022797"/>
    </source>
</evidence>
<dbReference type="OrthoDB" id="7130006at2759"/>
<dbReference type="PANTHER" id="PTHR21661">
    <property type="entry name" value="EPOXIDE HYDROLASE 1-RELATED"/>
    <property type="match status" value="1"/>
</dbReference>
<keyword evidence="2" id="KW-0058">Aromatic hydrocarbons catabolism</keyword>
<accession>A0A6A6C3V6</accession>
<evidence type="ECO:0000256" key="3">
    <source>
        <dbReference type="ARBA" id="ARBA00022801"/>
    </source>
</evidence>
<protein>
    <recommendedName>
        <fullName evidence="5">Epoxide hydrolase N-terminal domain-containing protein</fullName>
    </recommendedName>
</protein>
<dbReference type="GeneID" id="54571653"/>
<feature type="active site" description="Nucleophile" evidence="4">
    <location>
        <position position="175"/>
    </location>
</feature>
<feature type="active site" description="Proton acceptor" evidence="4">
    <location>
        <position position="367"/>
    </location>
</feature>
<dbReference type="Gene3D" id="3.40.50.1820">
    <property type="entry name" value="alpha/beta hydrolase"/>
    <property type="match status" value="1"/>
</dbReference>
<evidence type="ECO:0000256" key="1">
    <source>
        <dbReference type="ARBA" id="ARBA00010088"/>
    </source>
</evidence>
<dbReference type="EMBL" id="ML993617">
    <property type="protein sequence ID" value="KAF2161827.1"/>
    <property type="molecule type" value="Genomic_DNA"/>
</dbReference>
<feature type="active site" description="Proton donor" evidence="4">
    <location>
        <position position="308"/>
    </location>
</feature>
<comment type="similarity">
    <text evidence="1">Belongs to the peptidase S33 family.</text>
</comment>
<evidence type="ECO:0000256" key="4">
    <source>
        <dbReference type="PIRSR" id="PIRSR001112-1"/>
    </source>
</evidence>
<dbReference type="AlphaFoldDB" id="A0A6A6C3V6"/>
<evidence type="ECO:0000259" key="5">
    <source>
        <dbReference type="Pfam" id="PF06441"/>
    </source>
</evidence>
<dbReference type="SUPFAM" id="SSF53474">
    <property type="entry name" value="alpha/beta-Hydrolases"/>
    <property type="match status" value="1"/>
</dbReference>
<dbReference type="PRINTS" id="PR00412">
    <property type="entry name" value="EPOXHYDRLASE"/>
</dbReference>
<name>A0A6A6C3V6_ZASCE</name>
<dbReference type="InterPro" id="IPR010497">
    <property type="entry name" value="Epoxide_hydro_N"/>
</dbReference>
<dbReference type="Pfam" id="PF06441">
    <property type="entry name" value="EHN"/>
    <property type="match status" value="1"/>
</dbReference>
<keyword evidence="3" id="KW-0378">Hydrolase</keyword>
<feature type="domain" description="Epoxide hydrolase N-terminal" evidence="5">
    <location>
        <begin position="2"/>
        <end position="111"/>
    </location>
</feature>
<dbReference type="InterPro" id="IPR000639">
    <property type="entry name" value="Epox_hydrolase-like"/>
</dbReference>
<dbReference type="Proteomes" id="UP000799537">
    <property type="component" value="Unassembled WGS sequence"/>
</dbReference>
<dbReference type="InterPro" id="IPR016292">
    <property type="entry name" value="Epoxide_hydrolase"/>
</dbReference>
<reference evidence="6" key="1">
    <citation type="journal article" date="2020" name="Stud. Mycol.">
        <title>101 Dothideomycetes genomes: a test case for predicting lifestyles and emergence of pathogens.</title>
        <authorList>
            <person name="Haridas S."/>
            <person name="Albert R."/>
            <person name="Binder M."/>
            <person name="Bloem J."/>
            <person name="Labutti K."/>
            <person name="Salamov A."/>
            <person name="Andreopoulos B."/>
            <person name="Baker S."/>
            <person name="Barry K."/>
            <person name="Bills G."/>
            <person name="Bluhm B."/>
            <person name="Cannon C."/>
            <person name="Castanera R."/>
            <person name="Culley D."/>
            <person name="Daum C."/>
            <person name="Ezra D."/>
            <person name="Gonzalez J."/>
            <person name="Henrissat B."/>
            <person name="Kuo A."/>
            <person name="Liang C."/>
            <person name="Lipzen A."/>
            <person name="Lutzoni F."/>
            <person name="Magnuson J."/>
            <person name="Mondo S."/>
            <person name="Nolan M."/>
            <person name="Ohm R."/>
            <person name="Pangilinan J."/>
            <person name="Park H.-J."/>
            <person name="Ramirez L."/>
            <person name="Alfaro M."/>
            <person name="Sun H."/>
            <person name="Tritt A."/>
            <person name="Yoshinaga Y."/>
            <person name="Zwiers L.-H."/>
            <person name="Turgeon B."/>
            <person name="Goodwin S."/>
            <person name="Spatafora J."/>
            <person name="Crous P."/>
            <person name="Grigoriev I."/>
        </authorList>
    </citation>
    <scope>NUCLEOTIDE SEQUENCE</scope>
    <source>
        <strain evidence="6">ATCC 36951</strain>
    </source>
</reference>
<dbReference type="GO" id="GO:0004301">
    <property type="term" value="F:epoxide hydrolase activity"/>
    <property type="evidence" value="ECO:0007669"/>
    <property type="project" value="TreeGrafter"/>
</dbReference>
<dbReference type="InterPro" id="IPR029058">
    <property type="entry name" value="AB_hydrolase_fold"/>
</dbReference>
<dbReference type="PIRSF" id="PIRSF001112">
    <property type="entry name" value="Epoxide_hydrolase"/>
    <property type="match status" value="1"/>
</dbReference>
<evidence type="ECO:0000313" key="6">
    <source>
        <dbReference type="EMBL" id="KAF2161827.1"/>
    </source>
</evidence>
<gene>
    <name evidence="6" type="ORF">M409DRAFT_69621</name>
</gene>
<dbReference type="RefSeq" id="XP_033662716.1">
    <property type="nucleotide sequence ID" value="XM_033818381.1"/>
</dbReference>
<evidence type="ECO:0000313" key="7">
    <source>
        <dbReference type="Proteomes" id="UP000799537"/>
    </source>
</evidence>
<proteinExistence type="inferred from homology"/>
<dbReference type="GO" id="GO:0097176">
    <property type="term" value="P:epoxide metabolic process"/>
    <property type="evidence" value="ECO:0007669"/>
    <property type="project" value="TreeGrafter"/>
</dbReference>